<evidence type="ECO:0000256" key="1">
    <source>
        <dbReference type="SAM" id="MobiDB-lite"/>
    </source>
</evidence>
<evidence type="ECO:0000259" key="2">
    <source>
        <dbReference type="PROSITE" id="PS50003"/>
    </source>
</evidence>
<dbReference type="InterPro" id="IPR011993">
    <property type="entry name" value="PH-like_dom_sf"/>
</dbReference>
<dbReference type="HOGENOM" id="CLU_837962_0_0_1"/>
<reference evidence="5" key="2">
    <citation type="submission" date="2012-11" db="EMBL/GenBank/DDBJ databases">
        <authorList>
            <person name="Kuo A."/>
            <person name="Curtis B.A."/>
            <person name="Tanifuji G."/>
            <person name="Burki F."/>
            <person name="Gruber A."/>
            <person name="Irimia M."/>
            <person name="Maruyama S."/>
            <person name="Arias M.C."/>
            <person name="Ball S.G."/>
            <person name="Gile G.H."/>
            <person name="Hirakawa Y."/>
            <person name="Hopkins J.F."/>
            <person name="Rensing S.A."/>
            <person name="Schmutz J."/>
            <person name="Symeonidi A."/>
            <person name="Elias M."/>
            <person name="Eveleigh R.J."/>
            <person name="Herman E.K."/>
            <person name="Klute M.J."/>
            <person name="Nakayama T."/>
            <person name="Obornik M."/>
            <person name="Reyes-Prieto A."/>
            <person name="Armbrust E.V."/>
            <person name="Aves S.J."/>
            <person name="Beiko R.G."/>
            <person name="Coutinho P."/>
            <person name="Dacks J.B."/>
            <person name="Durnford D.G."/>
            <person name="Fast N.M."/>
            <person name="Green B.R."/>
            <person name="Grisdale C."/>
            <person name="Hempe F."/>
            <person name="Henrissat B."/>
            <person name="Hoppner M.P."/>
            <person name="Ishida K.-I."/>
            <person name="Kim E."/>
            <person name="Koreny L."/>
            <person name="Kroth P.G."/>
            <person name="Liu Y."/>
            <person name="Malik S.-B."/>
            <person name="Maier U.G."/>
            <person name="McRose D."/>
            <person name="Mock T."/>
            <person name="Neilson J.A."/>
            <person name="Onodera N.T."/>
            <person name="Poole A.M."/>
            <person name="Pritham E.J."/>
            <person name="Richards T.A."/>
            <person name="Rocap G."/>
            <person name="Roy S.W."/>
            <person name="Sarai C."/>
            <person name="Schaack S."/>
            <person name="Shirato S."/>
            <person name="Slamovits C.H."/>
            <person name="Spencer D.F."/>
            <person name="Suzuki S."/>
            <person name="Worden A.Z."/>
            <person name="Zauner S."/>
            <person name="Barry K."/>
            <person name="Bell C."/>
            <person name="Bharti A.K."/>
            <person name="Crow J.A."/>
            <person name="Grimwood J."/>
            <person name="Kramer R."/>
            <person name="Lindquist E."/>
            <person name="Lucas S."/>
            <person name="Salamov A."/>
            <person name="McFadden G.I."/>
            <person name="Lane C.E."/>
            <person name="Keeling P.J."/>
            <person name="Gray M.W."/>
            <person name="Grigoriev I.V."/>
            <person name="Archibald J.M."/>
        </authorList>
    </citation>
    <scope>NUCLEOTIDE SEQUENCE</scope>
    <source>
        <strain evidence="5">CCMP2712</strain>
    </source>
</reference>
<dbReference type="CDD" id="cd00821">
    <property type="entry name" value="PH"/>
    <property type="match status" value="1"/>
</dbReference>
<feature type="region of interest" description="Disordered" evidence="1">
    <location>
        <begin position="16"/>
        <end position="57"/>
    </location>
</feature>
<protein>
    <recommendedName>
        <fullName evidence="2">PH domain-containing protein</fullName>
    </recommendedName>
</protein>
<accession>L1J9S8</accession>
<dbReference type="InterPro" id="IPR001849">
    <property type="entry name" value="PH_domain"/>
</dbReference>
<evidence type="ECO:0000313" key="5">
    <source>
        <dbReference type="Proteomes" id="UP000011087"/>
    </source>
</evidence>
<dbReference type="RefSeq" id="XP_005831834.1">
    <property type="nucleotide sequence ID" value="XM_005831777.1"/>
</dbReference>
<dbReference type="EMBL" id="JH993002">
    <property type="protein sequence ID" value="EKX44854.1"/>
    <property type="molecule type" value="Genomic_DNA"/>
</dbReference>
<dbReference type="AlphaFoldDB" id="L1J9S8"/>
<dbReference type="SMART" id="SM00233">
    <property type="entry name" value="PH"/>
    <property type="match status" value="1"/>
</dbReference>
<dbReference type="SUPFAM" id="SSF46934">
    <property type="entry name" value="UBA-like"/>
    <property type="match status" value="1"/>
</dbReference>
<sequence>MKKWIKDGGKSFFSALTAHRGGSQEADDAGGDSDPEFPSNTSGSINSQPKKMTAGSRVLVPSTTKQTKSQFEDYLNQSAVSVLEGDLMKRKGRGIGKAWVRQHFVLRKDALYYGPCTGFTYKEKKIALSRVHIGSAEHYTNKENAFGVLDSSSKSLHVMSAESERSMIEWVKTLIAVQVALENRHPEIPSLPNLLKKHTAKQSAAQDSLQDQDEMILKTNRECNRSTDHLTDSSEDETFTRPSVSKNVERGDLEGLQEALFNLDLSKAYAFIDEGVDPALLDFGRVPTMLYEKELIAMKKMGFMDQNRNCLVLLQCKGKLDAAVKLCNLAQH</sequence>
<dbReference type="Proteomes" id="UP000011087">
    <property type="component" value="Unassembled WGS sequence"/>
</dbReference>
<dbReference type="Gene3D" id="2.30.29.30">
    <property type="entry name" value="Pleckstrin-homology domain (PH domain)/Phosphotyrosine-binding domain (PTB)"/>
    <property type="match status" value="1"/>
</dbReference>
<feature type="compositionally biased region" description="Acidic residues" evidence="1">
    <location>
        <begin position="25"/>
        <end position="35"/>
    </location>
</feature>
<reference evidence="4" key="3">
    <citation type="submission" date="2015-06" db="UniProtKB">
        <authorList>
            <consortium name="EnsemblProtists"/>
        </authorList>
    </citation>
    <scope>IDENTIFICATION</scope>
</reference>
<dbReference type="GeneID" id="17301452"/>
<evidence type="ECO:0000313" key="3">
    <source>
        <dbReference type="EMBL" id="EKX44854.1"/>
    </source>
</evidence>
<keyword evidence="5" id="KW-1185">Reference proteome</keyword>
<name>L1J9S8_GUITC</name>
<reference evidence="3 5" key="1">
    <citation type="journal article" date="2012" name="Nature">
        <title>Algal genomes reveal evolutionary mosaicism and the fate of nucleomorphs.</title>
        <authorList>
            <consortium name="DOE Joint Genome Institute"/>
            <person name="Curtis B.A."/>
            <person name="Tanifuji G."/>
            <person name="Burki F."/>
            <person name="Gruber A."/>
            <person name="Irimia M."/>
            <person name="Maruyama S."/>
            <person name="Arias M.C."/>
            <person name="Ball S.G."/>
            <person name="Gile G.H."/>
            <person name="Hirakawa Y."/>
            <person name="Hopkins J.F."/>
            <person name="Kuo A."/>
            <person name="Rensing S.A."/>
            <person name="Schmutz J."/>
            <person name="Symeonidi A."/>
            <person name="Elias M."/>
            <person name="Eveleigh R.J."/>
            <person name="Herman E.K."/>
            <person name="Klute M.J."/>
            <person name="Nakayama T."/>
            <person name="Obornik M."/>
            <person name="Reyes-Prieto A."/>
            <person name="Armbrust E.V."/>
            <person name="Aves S.J."/>
            <person name="Beiko R.G."/>
            <person name="Coutinho P."/>
            <person name="Dacks J.B."/>
            <person name="Durnford D.G."/>
            <person name="Fast N.M."/>
            <person name="Green B.R."/>
            <person name="Grisdale C.J."/>
            <person name="Hempel F."/>
            <person name="Henrissat B."/>
            <person name="Hoppner M.P."/>
            <person name="Ishida K."/>
            <person name="Kim E."/>
            <person name="Koreny L."/>
            <person name="Kroth P.G."/>
            <person name="Liu Y."/>
            <person name="Malik S.B."/>
            <person name="Maier U.G."/>
            <person name="McRose D."/>
            <person name="Mock T."/>
            <person name="Neilson J.A."/>
            <person name="Onodera N.T."/>
            <person name="Poole A.M."/>
            <person name="Pritham E.J."/>
            <person name="Richards T.A."/>
            <person name="Rocap G."/>
            <person name="Roy S.W."/>
            <person name="Sarai C."/>
            <person name="Schaack S."/>
            <person name="Shirato S."/>
            <person name="Slamovits C.H."/>
            <person name="Spencer D.F."/>
            <person name="Suzuki S."/>
            <person name="Worden A.Z."/>
            <person name="Zauner S."/>
            <person name="Barry K."/>
            <person name="Bell C."/>
            <person name="Bharti A.K."/>
            <person name="Crow J.A."/>
            <person name="Grimwood J."/>
            <person name="Kramer R."/>
            <person name="Lindquist E."/>
            <person name="Lucas S."/>
            <person name="Salamov A."/>
            <person name="McFadden G.I."/>
            <person name="Lane C.E."/>
            <person name="Keeling P.J."/>
            <person name="Gray M.W."/>
            <person name="Grigoriev I.V."/>
            <person name="Archibald J.M."/>
        </authorList>
    </citation>
    <scope>NUCLEOTIDE SEQUENCE</scope>
    <source>
        <strain evidence="3 5">CCMP2712</strain>
    </source>
</reference>
<feature type="compositionally biased region" description="Polar residues" evidence="1">
    <location>
        <begin position="38"/>
        <end position="50"/>
    </location>
</feature>
<evidence type="ECO:0000313" key="4">
    <source>
        <dbReference type="EnsemblProtists" id="EKX44854"/>
    </source>
</evidence>
<dbReference type="Gene3D" id="1.10.8.10">
    <property type="entry name" value="DNA helicase RuvA subunit, C-terminal domain"/>
    <property type="match status" value="1"/>
</dbReference>
<feature type="domain" description="PH" evidence="2">
    <location>
        <begin position="80"/>
        <end position="179"/>
    </location>
</feature>
<organism evidence="3">
    <name type="scientific">Guillardia theta (strain CCMP2712)</name>
    <name type="common">Cryptophyte</name>
    <dbReference type="NCBI Taxonomy" id="905079"/>
    <lineage>
        <taxon>Eukaryota</taxon>
        <taxon>Cryptophyceae</taxon>
        <taxon>Pyrenomonadales</taxon>
        <taxon>Geminigeraceae</taxon>
        <taxon>Guillardia</taxon>
    </lineage>
</organism>
<dbReference type="KEGG" id="gtt:GUITHDRAFT_139468"/>
<dbReference type="InterPro" id="IPR009060">
    <property type="entry name" value="UBA-like_sf"/>
</dbReference>
<dbReference type="PaxDb" id="55529-EKX44854"/>
<dbReference type="PROSITE" id="PS50003">
    <property type="entry name" value="PH_DOMAIN"/>
    <property type="match status" value="1"/>
</dbReference>
<proteinExistence type="predicted"/>
<dbReference type="Pfam" id="PF00169">
    <property type="entry name" value="PH"/>
    <property type="match status" value="1"/>
</dbReference>
<gene>
    <name evidence="3" type="ORF">GUITHDRAFT_139468</name>
</gene>
<dbReference type="EnsemblProtists" id="EKX44854">
    <property type="protein sequence ID" value="EKX44854"/>
    <property type="gene ID" value="GUITHDRAFT_139468"/>
</dbReference>
<dbReference type="SUPFAM" id="SSF50729">
    <property type="entry name" value="PH domain-like"/>
    <property type="match status" value="1"/>
</dbReference>